<dbReference type="VEuPathDB" id="FungiDB:QG37_01840"/>
<protein>
    <submittedName>
        <fullName evidence="1">Uncharacterized protein</fullName>
    </submittedName>
</protein>
<name>A0A0L0P3S7_CANAR</name>
<reference evidence="2" key="1">
    <citation type="journal article" date="2015" name="BMC Genomics">
        <title>Draft genome of a commonly misdiagnosed multidrug resistant pathogen Candida auris.</title>
        <authorList>
            <person name="Chatterjee S."/>
            <person name="Alampalli S.V."/>
            <person name="Nageshan R.K."/>
            <person name="Chettiar S.T."/>
            <person name="Joshi S."/>
            <person name="Tatu U.S."/>
        </authorList>
    </citation>
    <scope>NUCLEOTIDE SEQUENCE [LARGE SCALE GENOMIC DNA]</scope>
    <source>
        <strain evidence="2">6684</strain>
    </source>
</reference>
<organism evidence="1 2">
    <name type="scientific">Candidozyma auris</name>
    <name type="common">Yeast</name>
    <name type="synonym">Candida auris</name>
    <dbReference type="NCBI Taxonomy" id="498019"/>
    <lineage>
        <taxon>Eukaryota</taxon>
        <taxon>Fungi</taxon>
        <taxon>Dikarya</taxon>
        <taxon>Ascomycota</taxon>
        <taxon>Saccharomycotina</taxon>
        <taxon>Pichiomycetes</taxon>
        <taxon>Metschnikowiaceae</taxon>
        <taxon>Candidozyma</taxon>
    </lineage>
</organism>
<dbReference type="Proteomes" id="UP000037122">
    <property type="component" value="Unassembled WGS sequence"/>
</dbReference>
<sequence length="63" mass="7484">MKMKRLGVFADFLGNKSMIKSRFNKYKFLTSLGMMRRASEQSTEALHHYVIYSTQRKQIPLIR</sequence>
<accession>A0A0L0P3S7</accession>
<proteinExistence type="predicted"/>
<comment type="caution">
    <text evidence="1">The sequence shown here is derived from an EMBL/GenBank/DDBJ whole genome shotgun (WGS) entry which is preliminary data.</text>
</comment>
<gene>
    <name evidence="1" type="ORF">QG37_01840</name>
</gene>
<dbReference type="AlphaFoldDB" id="A0A0L0P3S7"/>
<evidence type="ECO:0000313" key="2">
    <source>
        <dbReference type="Proteomes" id="UP000037122"/>
    </source>
</evidence>
<evidence type="ECO:0000313" key="1">
    <source>
        <dbReference type="EMBL" id="KNE00969.1"/>
    </source>
</evidence>
<dbReference type="EMBL" id="LGST01000016">
    <property type="protein sequence ID" value="KNE00969.1"/>
    <property type="molecule type" value="Genomic_DNA"/>
</dbReference>